<evidence type="ECO:0000256" key="5">
    <source>
        <dbReference type="ARBA" id="ARBA00022741"/>
    </source>
</evidence>
<dbReference type="InterPro" id="IPR036890">
    <property type="entry name" value="HATPase_C_sf"/>
</dbReference>
<evidence type="ECO:0000256" key="8">
    <source>
        <dbReference type="ARBA" id="ARBA00023012"/>
    </source>
</evidence>
<evidence type="ECO:0000313" key="13">
    <source>
        <dbReference type="EMBL" id="MBM7591248.1"/>
    </source>
</evidence>
<feature type="domain" description="Signal transduction histidine kinase subgroup 3 dimerisation and phosphoacceptor" evidence="12">
    <location>
        <begin position="196"/>
        <end position="259"/>
    </location>
</feature>
<dbReference type="InterPro" id="IPR050482">
    <property type="entry name" value="Sensor_HK_TwoCompSys"/>
</dbReference>
<dbReference type="InterPro" id="IPR011712">
    <property type="entry name" value="Sig_transdc_His_kin_sub3_dim/P"/>
</dbReference>
<evidence type="ECO:0000256" key="9">
    <source>
        <dbReference type="SAM" id="Coils"/>
    </source>
</evidence>
<evidence type="ECO:0000256" key="10">
    <source>
        <dbReference type="SAM" id="Phobius"/>
    </source>
</evidence>
<feature type="coiled-coil region" evidence="9">
    <location>
        <begin position="157"/>
        <end position="187"/>
    </location>
</feature>
<accession>A0A938XVI6</accession>
<dbReference type="Gene3D" id="3.30.565.10">
    <property type="entry name" value="Histidine kinase-like ATPase, C-terminal domain"/>
    <property type="match status" value="1"/>
</dbReference>
<keyword evidence="10" id="KW-0812">Transmembrane</keyword>
<keyword evidence="4" id="KW-0808">Transferase</keyword>
<evidence type="ECO:0000259" key="12">
    <source>
        <dbReference type="Pfam" id="PF07730"/>
    </source>
</evidence>
<keyword evidence="10" id="KW-1133">Transmembrane helix</keyword>
<feature type="transmembrane region" description="Helical" evidence="10">
    <location>
        <begin position="15"/>
        <end position="33"/>
    </location>
</feature>
<keyword evidence="14" id="KW-1185">Reference proteome</keyword>
<evidence type="ECO:0000256" key="7">
    <source>
        <dbReference type="ARBA" id="ARBA00022840"/>
    </source>
</evidence>
<evidence type="ECO:0000256" key="4">
    <source>
        <dbReference type="ARBA" id="ARBA00022679"/>
    </source>
</evidence>
<dbReference type="Pfam" id="PF02518">
    <property type="entry name" value="HATPase_c"/>
    <property type="match status" value="1"/>
</dbReference>
<comment type="catalytic activity">
    <reaction evidence="1">
        <text>ATP + protein L-histidine = ADP + protein N-phospho-L-histidine.</text>
        <dbReference type="EC" id="2.7.13.3"/>
    </reaction>
</comment>
<evidence type="ECO:0000259" key="11">
    <source>
        <dbReference type="Pfam" id="PF02518"/>
    </source>
</evidence>
<keyword evidence="7" id="KW-0067">ATP-binding</keyword>
<keyword evidence="5" id="KW-0547">Nucleotide-binding</keyword>
<dbReference type="AlphaFoldDB" id="A0A938XVI6"/>
<dbReference type="Proteomes" id="UP000717624">
    <property type="component" value="Unassembled WGS sequence"/>
</dbReference>
<gene>
    <name evidence="13" type="ORF">JOD01_002875</name>
</gene>
<dbReference type="GO" id="GO:0005524">
    <property type="term" value="F:ATP binding"/>
    <property type="evidence" value="ECO:0007669"/>
    <property type="project" value="UniProtKB-KW"/>
</dbReference>
<reference evidence="13" key="1">
    <citation type="submission" date="2021-01" db="EMBL/GenBank/DDBJ databases">
        <title>Genomic Encyclopedia of Type Strains, Phase IV (KMG-IV): sequencing the most valuable type-strain genomes for metagenomic binning, comparative biology and taxonomic classification.</title>
        <authorList>
            <person name="Goeker M."/>
        </authorList>
    </citation>
    <scope>NUCLEOTIDE SEQUENCE</scope>
    <source>
        <strain evidence="13">DSM 25523</strain>
    </source>
</reference>
<dbReference type="PANTHER" id="PTHR24421:SF10">
    <property type="entry name" value="NITRATE_NITRITE SENSOR PROTEIN NARQ"/>
    <property type="match status" value="1"/>
</dbReference>
<keyword evidence="3" id="KW-0597">Phosphoprotein</keyword>
<evidence type="ECO:0000256" key="6">
    <source>
        <dbReference type="ARBA" id="ARBA00022777"/>
    </source>
</evidence>
<dbReference type="Gene3D" id="1.20.5.1930">
    <property type="match status" value="1"/>
</dbReference>
<organism evidence="13 14">
    <name type="scientific">Brevibacillus fulvus</name>
    <dbReference type="NCBI Taxonomy" id="1125967"/>
    <lineage>
        <taxon>Bacteria</taxon>
        <taxon>Bacillati</taxon>
        <taxon>Bacillota</taxon>
        <taxon>Bacilli</taxon>
        <taxon>Bacillales</taxon>
        <taxon>Paenibacillaceae</taxon>
        <taxon>Brevibacillus</taxon>
    </lineage>
</organism>
<feature type="transmembrane region" description="Helical" evidence="10">
    <location>
        <begin position="40"/>
        <end position="60"/>
    </location>
</feature>
<dbReference type="EC" id="2.7.13.3" evidence="2"/>
<dbReference type="InterPro" id="IPR003594">
    <property type="entry name" value="HATPase_dom"/>
</dbReference>
<evidence type="ECO:0000256" key="2">
    <source>
        <dbReference type="ARBA" id="ARBA00012438"/>
    </source>
</evidence>
<dbReference type="EMBL" id="JAFBEB010000010">
    <property type="protein sequence ID" value="MBM7591248.1"/>
    <property type="molecule type" value="Genomic_DNA"/>
</dbReference>
<feature type="domain" description="Histidine kinase/HSP90-like ATPase" evidence="11">
    <location>
        <begin position="304"/>
        <end position="390"/>
    </location>
</feature>
<feature type="transmembrane region" description="Helical" evidence="10">
    <location>
        <begin position="66"/>
        <end position="85"/>
    </location>
</feature>
<feature type="transmembrane region" description="Helical" evidence="10">
    <location>
        <begin position="129"/>
        <end position="147"/>
    </location>
</feature>
<keyword evidence="10" id="KW-0472">Membrane</keyword>
<name>A0A938XVI6_9BACL</name>
<proteinExistence type="predicted"/>
<dbReference type="CDD" id="cd16917">
    <property type="entry name" value="HATPase_UhpB-NarQ-NarX-like"/>
    <property type="match status" value="1"/>
</dbReference>
<dbReference type="PANTHER" id="PTHR24421">
    <property type="entry name" value="NITRATE/NITRITE SENSOR PROTEIN NARX-RELATED"/>
    <property type="match status" value="1"/>
</dbReference>
<dbReference type="GO" id="GO:0000155">
    <property type="term" value="F:phosphorelay sensor kinase activity"/>
    <property type="evidence" value="ECO:0007669"/>
    <property type="project" value="InterPro"/>
</dbReference>
<dbReference type="GO" id="GO:0016020">
    <property type="term" value="C:membrane"/>
    <property type="evidence" value="ECO:0007669"/>
    <property type="project" value="InterPro"/>
</dbReference>
<feature type="transmembrane region" description="Helical" evidence="10">
    <location>
        <begin position="92"/>
        <end position="123"/>
    </location>
</feature>
<keyword evidence="6 13" id="KW-0418">Kinase</keyword>
<evidence type="ECO:0000313" key="14">
    <source>
        <dbReference type="Proteomes" id="UP000717624"/>
    </source>
</evidence>
<evidence type="ECO:0000256" key="1">
    <source>
        <dbReference type="ARBA" id="ARBA00000085"/>
    </source>
</evidence>
<sequence>MFDRLITAAIRKPFAFIWLFLMMLLTWLPNAYAKAPPLQFFLSFLLFCCYLCLFATVKYWKTNLRIQAAVLVLGIITLLKGFFFGNDSFGMMLLLCIVIGVHMEAMLSLVYAVIFFAVTSALILFTESSYLNVVSFVLTYIGCYIGARGYRVEKRAYQLNQQHLEELQKAHEELQDAHNELQEAAVQTMQIAVLEERARIARDIHDSLGHSLTSLIVQLHALQYMLHEGPAHAKEAVNNMLFVAKRSLEEIRSSVHTLAVDEHSIGLGPLRAFLSQTASNTGLACELIAPEQEMNISKEITLVFYRVLQEAVTNTLRHSNAKHLQVIVEKKAGAIILTILDDGKITKADNFSPGFGLTGMKERIGKLNGTLEYFPREPHGFQIIAAVPFQDETERDT</sequence>
<dbReference type="SUPFAM" id="SSF55874">
    <property type="entry name" value="ATPase domain of HSP90 chaperone/DNA topoisomerase II/histidine kinase"/>
    <property type="match status" value="1"/>
</dbReference>
<keyword evidence="9" id="KW-0175">Coiled coil</keyword>
<protein>
    <recommendedName>
        <fullName evidence="2">histidine kinase</fullName>
        <ecNumber evidence="2">2.7.13.3</ecNumber>
    </recommendedName>
</protein>
<dbReference type="Pfam" id="PF07730">
    <property type="entry name" value="HisKA_3"/>
    <property type="match status" value="1"/>
</dbReference>
<dbReference type="GO" id="GO:0046983">
    <property type="term" value="F:protein dimerization activity"/>
    <property type="evidence" value="ECO:0007669"/>
    <property type="project" value="InterPro"/>
</dbReference>
<keyword evidence="8" id="KW-0902">Two-component regulatory system</keyword>
<comment type="caution">
    <text evidence="13">The sequence shown here is derived from an EMBL/GenBank/DDBJ whole genome shotgun (WGS) entry which is preliminary data.</text>
</comment>
<evidence type="ECO:0000256" key="3">
    <source>
        <dbReference type="ARBA" id="ARBA00022553"/>
    </source>
</evidence>